<keyword evidence="10 16" id="KW-0269">Exonuclease</keyword>
<evidence type="ECO:0000256" key="15">
    <source>
        <dbReference type="NCBIfam" id="TIGR00593"/>
    </source>
</evidence>
<evidence type="ECO:0000256" key="9">
    <source>
        <dbReference type="ARBA" id="ARBA00022801"/>
    </source>
</evidence>
<evidence type="ECO:0000313" key="21">
    <source>
        <dbReference type="Proteomes" id="UP000031307"/>
    </source>
</evidence>
<evidence type="ECO:0000256" key="10">
    <source>
        <dbReference type="ARBA" id="ARBA00022839"/>
    </source>
</evidence>
<evidence type="ECO:0000256" key="11">
    <source>
        <dbReference type="ARBA" id="ARBA00022932"/>
    </source>
</evidence>
<keyword evidence="5 16" id="KW-0548">Nucleotidyltransferase</keyword>
<dbReference type="GO" id="GO:0003677">
    <property type="term" value="F:DNA binding"/>
    <property type="evidence" value="ECO:0007669"/>
    <property type="project" value="UniProtKB-UniRule"/>
</dbReference>
<dbReference type="CDD" id="cd09859">
    <property type="entry name" value="PIN_53EXO"/>
    <property type="match status" value="1"/>
</dbReference>
<dbReference type="GO" id="GO:0006261">
    <property type="term" value="P:DNA-templated DNA replication"/>
    <property type="evidence" value="ECO:0007669"/>
    <property type="project" value="UniProtKB-UniRule"/>
</dbReference>
<feature type="domain" description="3'-5' exonuclease" evidence="17">
    <location>
        <begin position="307"/>
        <end position="487"/>
    </location>
</feature>
<dbReference type="EMBL" id="JSAM01000010">
    <property type="protein sequence ID" value="KIA78699.1"/>
    <property type="molecule type" value="Genomic_DNA"/>
</dbReference>
<dbReference type="SUPFAM" id="SSF88723">
    <property type="entry name" value="PIN domain-like"/>
    <property type="match status" value="1"/>
</dbReference>
<evidence type="ECO:0000256" key="1">
    <source>
        <dbReference type="ARBA" id="ARBA00007705"/>
    </source>
</evidence>
<dbReference type="FunFam" id="1.10.150.20:FF:000002">
    <property type="entry name" value="DNA polymerase I"/>
    <property type="match status" value="1"/>
</dbReference>
<feature type="domain" description="5'-3' exonuclease" evidence="18">
    <location>
        <begin position="7"/>
        <end position="265"/>
    </location>
</feature>
<evidence type="ECO:0000256" key="6">
    <source>
        <dbReference type="ARBA" id="ARBA00022705"/>
    </source>
</evidence>
<sequence length="896" mass="101632">MRGSYNMHNLYVLDASGFLYRSYFAIRNMTNKQGESTNALYGFIRSVLKLFKDFNPEHLVCVFDGPNNAKKRLELYPNYKAHRLAMPPDLRYQIEWAQDFCSLMGIPYLSVPEVEADDTMGTVAKWAEQQGAITYLCTSDKDMAQLVNPHVFLLNTHKDNTILDAASIEKEWGVLPSQMVDLLAMTGDASDNIPGLTGFGEKTAAALLRQFGSLDYILAHPEEVPGKKKQETLQTEADLARISRDLVTIDLSVEIPQEIAFYKKTDPVIDPLKTFYARMNFNSLLRELGQEEPVEAAVEAEKETVEYVLVDEPEAFDALLKNLSSEKQICFDTETTDIQPLKAELVGIGFGIHPKKAWYVPLNGKLGKQRVLEGVKPLFENSAIGFYGHNVKYDWHVLQNEGIQIQNICFDTILASYILNAHSRQHSLEVLALEYFGKVTIPISVLIGKGKNVLSMRDVPIERVTEYCCEDVDFTCRLKEVLEKQLKERDLLNLYHQIELPLLVVLAKMERRGIYVDIPYLEQLSKELTQELKTLQESIYTMAGEEFNLNSPKQVSELLFIKLGIPAPKKTATGHSTSAEVLEFLKNDYPLAGKILEYRLLEKLRSTYVDALPSQVIPRTHRIHSTLNQSVAATGRLSSQDPNLQNIPIRTEEGRKIRGAFRPEKEGWSFLSADYSQIELRLLAHLSQDPVLMAAFQNNEDIHTYTAASMFEIPLGQVSKEQRYQAKAINFGIIYGQQAFGLARELGIEVKQASKFITMYFQRYPKIKEYLDQSKENARATGKSVTLTGRERIIPEILSKNMQIRAAAERLAVNTPLQGTAADLIKMAMLKMDEEIEKQHLKGFMILQIHDELIFEIPDEEISLFSQLVPEVMQNVMLLNVPLVVDINIGKNWKEC</sequence>
<dbReference type="InterPro" id="IPR012337">
    <property type="entry name" value="RNaseH-like_sf"/>
</dbReference>
<dbReference type="SMART" id="SM00474">
    <property type="entry name" value="35EXOc"/>
    <property type="match status" value="1"/>
</dbReference>
<dbReference type="InterPro" id="IPR036279">
    <property type="entry name" value="5-3_exonuclease_C_sf"/>
</dbReference>
<dbReference type="Gene3D" id="1.10.150.20">
    <property type="entry name" value="5' to 3' exonuclease, C-terminal subdomain"/>
    <property type="match status" value="2"/>
</dbReference>
<comment type="function">
    <text evidence="16">In addition to polymerase activity, this DNA polymerase exhibits 3'-5' and 5'-3' exonuclease activity.</text>
</comment>
<evidence type="ECO:0000256" key="14">
    <source>
        <dbReference type="ARBA" id="ARBA00049244"/>
    </source>
</evidence>
<keyword evidence="7" id="KW-0540">Nuclease</keyword>
<keyword evidence="11 16" id="KW-0239">DNA-directed DNA polymerase</keyword>
<proteinExistence type="inferred from homology"/>
<dbReference type="PATRIC" id="fig|83552.4.peg.136"/>
<dbReference type="Gene3D" id="3.30.420.10">
    <property type="entry name" value="Ribonuclease H-like superfamily/Ribonuclease H"/>
    <property type="match status" value="1"/>
</dbReference>
<dbReference type="InterPro" id="IPR020045">
    <property type="entry name" value="DNA_polI_H3TH"/>
</dbReference>
<name>A0A0C1ERH0_9BACT</name>
<dbReference type="InterPro" id="IPR002421">
    <property type="entry name" value="5-3_exonuclease"/>
</dbReference>
<evidence type="ECO:0000259" key="17">
    <source>
        <dbReference type="SMART" id="SM00474"/>
    </source>
</evidence>
<evidence type="ECO:0000256" key="7">
    <source>
        <dbReference type="ARBA" id="ARBA00022722"/>
    </source>
</evidence>
<dbReference type="CDD" id="cd08637">
    <property type="entry name" value="DNA_pol_A_pol_I_C"/>
    <property type="match status" value="1"/>
</dbReference>
<dbReference type="InterPro" id="IPR036397">
    <property type="entry name" value="RNaseH_sf"/>
</dbReference>
<dbReference type="Pfam" id="PF01367">
    <property type="entry name" value="5_3_exonuc"/>
    <property type="match status" value="1"/>
</dbReference>
<dbReference type="Gene3D" id="3.40.50.1010">
    <property type="entry name" value="5'-nuclease"/>
    <property type="match status" value="1"/>
</dbReference>
<dbReference type="GO" id="GO:0008408">
    <property type="term" value="F:3'-5' exonuclease activity"/>
    <property type="evidence" value="ECO:0007669"/>
    <property type="project" value="UniProtKB-UniRule"/>
</dbReference>
<dbReference type="NCBIfam" id="NF004397">
    <property type="entry name" value="PRK05755.1"/>
    <property type="match status" value="1"/>
</dbReference>
<dbReference type="InterPro" id="IPR002298">
    <property type="entry name" value="DNA_polymerase_A"/>
</dbReference>
<dbReference type="SMART" id="SM00279">
    <property type="entry name" value="HhH2"/>
    <property type="match status" value="1"/>
</dbReference>
<dbReference type="InterPro" id="IPR029060">
    <property type="entry name" value="PIN-like_dom_sf"/>
</dbReference>
<comment type="catalytic activity">
    <reaction evidence="14 16">
        <text>DNA(n) + a 2'-deoxyribonucleoside 5'-triphosphate = DNA(n+1) + diphosphate</text>
        <dbReference type="Rhea" id="RHEA:22508"/>
        <dbReference type="Rhea" id="RHEA-COMP:17339"/>
        <dbReference type="Rhea" id="RHEA-COMP:17340"/>
        <dbReference type="ChEBI" id="CHEBI:33019"/>
        <dbReference type="ChEBI" id="CHEBI:61560"/>
        <dbReference type="ChEBI" id="CHEBI:173112"/>
        <dbReference type="EC" id="2.7.7.7"/>
    </reaction>
</comment>
<dbReference type="GO" id="GO:0008409">
    <property type="term" value="F:5'-3' exonuclease activity"/>
    <property type="evidence" value="ECO:0007669"/>
    <property type="project" value="UniProtKB-UniRule"/>
</dbReference>
<evidence type="ECO:0000256" key="8">
    <source>
        <dbReference type="ARBA" id="ARBA00022763"/>
    </source>
</evidence>
<dbReference type="FunFam" id="1.20.1060.10:FF:000001">
    <property type="entry name" value="DNA polymerase I"/>
    <property type="match status" value="1"/>
</dbReference>
<keyword evidence="12 16" id="KW-0238">DNA-binding</keyword>
<evidence type="ECO:0000256" key="12">
    <source>
        <dbReference type="ARBA" id="ARBA00023125"/>
    </source>
</evidence>
<dbReference type="Gene3D" id="1.20.1060.10">
    <property type="entry name" value="Taq DNA Polymerase, Chain T, domain 4"/>
    <property type="match status" value="1"/>
</dbReference>
<dbReference type="Pfam" id="PF02739">
    <property type="entry name" value="5_3_exonuc_N"/>
    <property type="match status" value="1"/>
</dbReference>
<evidence type="ECO:0000256" key="2">
    <source>
        <dbReference type="ARBA" id="ARBA00012417"/>
    </source>
</evidence>
<dbReference type="PRINTS" id="PR00868">
    <property type="entry name" value="DNAPOLI"/>
</dbReference>
<dbReference type="FunFam" id="1.10.150.20:FF:000003">
    <property type="entry name" value="DNA polymerase I"/>
    <property type="match status" value="1"/>
</dbReference>
<reference evidence="20 21" key="1">
    <citation type="journal article" date="2014" name="Mol. Biol. Evol.">
        <title>Massive expansion of Ubiquitination-related gene families within the Chlamydiae.</title>
        <authorList>
            <person name="Domman D."/>
            <person name="Collingro A."/>
            <person name="Lagkouvardos I."/>
            <person name="Gehre L."/>
            <person name="Weinmaier T."/>
            <person name="Rattei T."/>
            <person name="Subtil A."/>
            <person name="Horn M."/>
        </authorList>
    </citation>
    <scope>NUCLEOTIDE SEQUENCE [LARGE SCALE GENOMIC DNA]</scope>
    <source>
        <strain evidence="20 21">OEW1</strain>
    </source>
</reference>
<accession>A0A0C1ERH0</accession>
<dbReference type="SUPFAM" id="SSF56672">
    <property type="entry name" value="DNA/RNA polymerases"/>
    <property type="match status" value="1"/>
</dbReference>
<dbReference type="SUPFAM" id="SSF53098">
    <property type="entry name" value="Ribonuclease H-like"/>
    <property type="match status" value="1"/>
</dbReference>
<evidence type="ECO:0000256" key="5">
    <source>
        <dbReference type="ARBA" id="ARBA00022695"/>
    </source>
</evidence>
<evidence type="ECO:0000256" key="13">
    <source>
        <dbReference type="ARBA" id="ARBA00023204"/>
    </source>
</evidence>
<dbReference type="RefSeq" id="WP_013924504.1">
    <property type="nucleotide sequence ID" value="NZ_JASBUT010000004.1"/>
</dbReference>
<dbReference type="NCBIfam" id="TIGR00593">
    <property type="entry name" value="pola"/>
    <property type="match status" value="1"/>
</dbReference>
<keyword evidence="8 16" id="KW-0227">DNA damage</keyword>
<dbReference type="SMART" id="SM00475">
    <property type="entry name" value="53EXOc"/>
    <property type="match status" value="1"/>
</dbReference>
<evidence type="ECO:0000259" key="19">
    <source>
        <dbReference type="SMART" id="SM00482"/>
    </source>
</evidence>
<dbReference type="Pfam" id="PF01612">
    <property type="entry name" value="DNA_pol_A_exo1"/>
    <property type="match status" value="1"/>
</dbReference>
<comment type="similarity">
    <text evidence="1 16">Belongs to the DNA polymerase type-A family.</text>
</comment>
<keyword evidence="13 16" id="KW-0234">DNA repair</keyword>
<dbReference type="Gene3D" id="3.30.70.370">
    <property type="match status" value="1"/>
</dbReference>
<keyword evidence="9 16" id="KW-0378">Hydrolase</keyword>
<dbReference type="InterPro" id="IPR008918">
    <property type="entry name" value="HhH2"/>
</dbReference>
<dbReference type="SUPFAM" id="SSF47807">
    <property type="entry name" value="5' to 3' exonuclease, C-terminal subdomain"/>
    <property type="match status" value="1"/>
</dbReference>
<evidence type="ECO:0000256" key="4">
    <source>
        <dbReference type="ARBA" id="ARBA00022679"/>
    </source>
</evidence>
<evidence type="ECO:0000259" key="18">
    <source>
        <dbReference type="SMART" id="SM00475"/>
    </source>
</evidence>
<dbReference type="Proteomes" id="UP000031307">
    <property type="component" value="Unassembled WGS sequence"/>
</dbReference>
<keyword evidence="4 16" id="KW-0808">Transferase</keyword>
<keyword evidence="6 16" id="KW-0235">DNA replication</keyword>
<evidence type="ECO:0000256" key="16">
    <source>
        <dbReference type="RuleBase" id="RU004460"/>
    </source>
</evidence>
<organism evidence="20 21">
    <name type="scientific">Parachlamydia acanthamoebae</name>
    <dbReference type="NCBI Taxonomy" id="83552"/>
    <lineage>
        <taxon>Bacteria</taxon>
        <taxon>Pseudomonadati</taxon>
        <taxon>Chlamydiota</taxon>
        <taxon>Chlamydiia</taxon>
        <taxon>Parachlamydiales</taxon>
        <taxon>Parachlamydiaceae</taxon>
        <taxon>Parachlamydia</taxon>
    </lineage>
</organism>
<dbReference type="InterPro" id="IPR001098">
    <property type="entry name" value="DNA-dir_DNA_pol_A_palm_dom"/>
</dbReference>
<comment type="caution">
    <text evidence="20">The sequence shown here is derived from an EMBL/GenBank/DDBJ whole genome shotgun (WGS) entry which is preliminary data.</text>
</comment>
<dbReference type="PANTHER" id="PTHR10133:SF27">
    <property type="entry name" value="DNA POLYMERASE NU"/>
    <property type="match status" value="1"/>
</dbReference>
<dbReference type="InterPro" id="IPR018320">
    <property type="entry name" value="DNA_polymerase_1"/>
</dbReference>
<evidence type="ECO:0000256" key="3">
    <source>
        <dbReference type="ARBA" id="ARBA00020311"/>
    </source>
</evidence>
<dbReference type="AlphaFoldDB" id="A0A0C1ERH0"/>
<dbReference type="PANTHER" id="PTHR10133">
    <property type="entry name" value="DNA POLYMERASE I"/>
    <property type="match status" value="1"/>
</dbReference>
<dbReference type="InterPro" id="IPR043502">
    <property type="entry name" value="DNA/RNA_pol_sf"/>
</dbReference>
<dbReference type="GO" id="GO:0003887">
    <property type="term" value="F:DNA-directed DNA polymerase activity"/>
    <property type="evidence" value="ECO:0007669"/>
    <property type="project" value="UniProtKB-UniRule"/>
</dbReference>
<dbReference type="InterPro" id="IPR020046">
    <property type="entry name" value="5-3_exonucl_a-hlix_arch_N"/>
</dbReference>
<dbReference type="Pfam" id="PF00476">
    <property type="entry name" value="DNA_pol_A"/>
    <property type="match status" value="1"/>
</dbReference>
<feature type="domain" description="DNA-directed DNA polymerase family A palm" evidence="19">
    <location>
        <begin position="654"/>
        <end position="861"/>
    </location>
</feature>
<dbReference type="InterPro" id="IPR002562">
    <property type="entry name" value="3'-5'_exonuclease_dom"/>
</dbReference>
<dbReference type="CDD" id="cd06139">
    <property type="entry name" value="DNA_polA_I_Ecoli_like_exo"/>
    <property type="match status" value="1"/>
</dbReference>
<dbReference type="SMART" id="SM00482">
    <property type="entry name" value="POLAc"/>
    <property type="match status" value="1"/>
</dbReference>
<dbReference type="EC" id="2.7.7.7" evidence="2 15"/>
<dbReference type="OMA" id="NRPPMPD"/>
<protein>
    <recommendedName>
        <fullName evidence="3 15">DNA polymerase I</fullName>
        <ecNumber evidence="2 15">2.7.7.7</ecNumber>
    </recommendedName>
</protein>
<dbReference type="GO" id="GO:0006302">
    <property type="term" value="P:double-strand break repair"/>
    <property type="evidence" value="ECO:0007669"/>
    <property type="project" value="TreeGrafter"/>
</dbReference>
<evidence type="ECO:0000313" key="20">
    <source>
        <dbReference type="EMBL" id="KIA78699.1"/>
    </source>
</evidence>
<dbReference type="CDD" id="cd09898">
    <property type="entry name" value="H3TH_53EXO"/>
    <property type="match status" value="1"/>
</dbReference>
<gene>
    <name evidence="16 20" type="primary">polA</name>
    <name evidence="20" type="ORF">DB43_DP00560</name>
</gene>